<keyword evidence="5" id="KW-0811">Translocation</keyword>
<dbReference type="InterPro" id="IPR002033">
    <property type="entry name" value="TatC"/>
</dbReference>
<keyword evidence="4 5" id="KW-0472">Membrane</keyword>
<feature type="transmembrane region" description="Helical" evidence="5">
    <location>
        <begin position="109"/>
        <end position="134"/>
    </location>
</feature>
<dbReference type="EMBL" id="DVJQ01000044">
    <property type="protein sequence ID" value="HIS74402.1"/>
    <property type="molecule type" value="Genomic_DNA"/>
</dbReference>
<feature type="transmembrane region" description="Helical" evidence="5">
    <location>
        <begin position="21"/>
        <end position="41"/>
    </location>
</feature>
<keyword evidence="5" id="KW-0653">Protein transport</keyword>
<feature type="transmembrane region" description="Helical" evidence="5">
    <location>
        <begin position="186"/>
        <end position="206"/>
    </location>
</feature>
<keyword evidence="5" id="KW-1003">Cell membrane</keyword>
<evidence type="ECO:0000256" key="3">
    <source>
        <dbReference type="ARBA" id="ARBA00022989"/>
    </source>
</evidence>
<evidence type="ECO:0000256" key="4">
    <source>
        <dbReference type="ARBA" id="ARBA00023136"/>
    </source>
</evidence>
<evidence type="ECO:0000256" key="5">
    <source>
        <dbReference type="HAMAP-Rule" id="MF_00902"/>
    </source>
</evidence>
<evidence type="ECO:0000256" key="1">
    <source>
        <dbReference type="ARBA" id="ARBA00004141"/>
    </source>
</evidence>
<dbReference type="PRINTS" id="PR01840">
    <property type="entry name" value="TATCFAMILY"/>
</dbReference>
<dbReference type="Proteomes" id="UP000886865">
    <property type="component" value="Unassembled WGS sequence"/>
</dbReference>
<comment type="subcellular location">
    <subcellularLocation>
        <location evidence="5">Cell membrane</location>
        <topology evidence="5">Multi-pass membrane protein</topology>
    </subcellularLocation>
    <subcellularLocation>
        <location evidence="1">Membrane</location>
        <topology evidence="1">Multi-pass membrane protein</topology>
    </subcellularLocation>
</comment>
<dbReference type="AlphaFoldDB" id="A0A9D1FIN2"/>
<accession>A0A9D1FIN2</accession>
<dbReference type="PANTHER" id="PTHR30371:SF0">
    <property type="entry name" value="SEC-INDEPENDENT PROTEIN TRANSLOCASE PROTEIN TATC, CHLOROPLASTIC-RELATED"/>
    <property type="match status" value="1"/>
</dbReference>
<name>A0A9D1FIN2_9BACT</name>
<feature type="transmembrane region" description="Helical" evidence="5">
    <location>
        <begin position="61"/>
        <end position="88"/>
    </location>
</feature>
<dbReference type="HAMAP" id="MF_00902">
    <property type="entry name" value="TatC"/>
    <property type="match status" value="1"/>
</dbReference>
<keyword evidence="3 5" id="KW-1133">Transmembrane helix</keyword>
<reference evidence="6" key="2">
    <citation type="journal article" date="2021" name="PeerJ">
        <title>Extensive microbial diversity within the chicken gut microbiome revealed by metagenomics and culture.</title>
        <authorList>
            <person name="Gilroy R."/>
            <person name="Ravi A."/>
            <person name="Getino M."/>
            <person name="Pursley I."/>
            <person name="Horton D.L."/>
            <person name="Alikhan N.F."/>
            <person name="Baker D."/>
            <person name="Gharbi K."/>
            <person name="Hall N."/>
            <person name="Watson M."/>
            <person name="Adriaenssens E.M."/>
            <person name="Foster-Nyarko E."/>
            <person name="Jarju S."/>
            <person name="Secka A."/>
            <person name="Antonio M."/>
            <person name="Oren A."/>
            <person name="Chaudhuri R.R."/>
            <person name="La Ragione R."/>
            <person name="Hildebrand F."/>
            <person name="Pallen M.J."/>
        </authorList>
    </citation>
    <scope>NUCLEOTIDE SEQUENCE</scope>
    <source>
        <strain evidence="6">CHK152-2871</strain>
    </source>
</reference>
<feature type="transmembrane region" description="Helical" evidence="5">
    <location>
        <begin position="212"/>
        <end position="232"/>
    </location>
</feature>
<gene>
    <name evidence="5 6" type="primary">tatC</name>
    <name evidence="6" type="ORF">IAA86_05235</name>
</gene>
<comment type="function">
    <text evidence="5">Part of the twin-arginine translocation (Tat) system that transports large folded proteins containing a characteristic twin-arginine motif in their signal peptide across membranes.</text>
</comment>
<dbReference type="GO" id="GO:0043953">
    <property type="term" value="P:protein transport by the Tat complex"/>
    <property type="evidence" value="ECO:0007669"/>
    <property type="project" value="UniProtKB-UniRule"/>
</dbReference>
<sequence>MSIEQDKDEDIISHIEAFRQMLLKCILCLGIFIIPILFVSPKCLDLFIKLIIRENTVALNYFLPVEVFLIQIKFAFLLDVVVCFPYIAHQVWKFFAPALYENEKKFIKSIVFMSAILFVAGAIFCLSVILPLIINFGMSFDSQHIKPVLGISNVVNLSLWLTLAFALMFQLPLVTYSLIKSGIVEYCVFVNIRPYVIVVILIISGILTPPDILSQILLFLPTYLLFEAGLLFSKFKIKKEKDE</sequence>
<dbReference type="NCBIfam" id="TIGR00945">
    <property type="entry name" value="tatC"/>
    <property type="match status" value="1"/>
</dbReference>
<evidence type="ECO:0000313" key="6">
    <source>
        <dbReference type="EMBL" id="HIS74402.1"/>
    </source>
</evidence>
<comment type="caution">
    <text evidence="6">The sequence shown here is derived from an EMBL/GenBank/DDBJ whole genome shotgun (WGS) entry which is preliminary data.</text>
</comment>
<dbReference type="PANTHER" id="PTHR30371">
    <property type="entry name" value="SEC-INDEPENDENT PROTEIN TRANSLOCASE PROTEIN TATC"/>
    <property type="match status" value="1"/>
</dbReference>
<keyword evidence="5" id="KW-0813">Transport</keyword>
<keyword evidence="2 5" id="KW-0812">Transmembrane</keyword>
<comment type="similarity">
    <text evidence="5">Belongs to the TatC family.</text>
</comment>
<organism evidence="6 7">
    <name type="scientific">Candidatus Galligastranaerophilus intestinavium</name>
    <dbReference type="NCBI Taxonomy" id="2840836"/>
    <lineage>
        <taxon>Bacteria</taxon>
        <taxon>Candidatus Galligastranaerophilus</taxon>
    </lineage>
</organism>
<feature type="transmembrane region" description="Helical" evidence="5">
    <location>
        <begin position="154"/>
        <end position="174"/>
    </location>
</feature>
<dbReference type="GO" id="GO:0009977">
    <property type="term" value="F:proton motive force dependent protein transmembrane transporter activity"/>
    <property type="evidence" value="ECO:0007669"/>
    <property type="project" value="TreeGrafter"/>
</dbReference>
<evidence type="ECO:0000313" key="7">
    <source>
        <dbReference type="Proteomes" id="UP000886865"/>
    </source>
</evidence>
<comment type="subunit">
    <text evidence="5">Forms a complex with TatA.</text>
</comment>
<dbReference type="GO" id="GO:0065002">
    <property type="term" value="P:intracellular protein transmembrane transport"/>
    <property type="evidence" value="ECO:0007669"/>
    <property type="project" value="TreeGrafter"/>
</dbReference>
<dbReference type="Pfam" id="PF00902">
    <property type="entry name" value="TatC"/>
    <property type="match status" value="1"/>
</dbReference>
<protein>
    <recommendedName>
        <fullName evidence="5">Sec-independent protein translocase protein TatC</fullName>
    </recommendedName>
</protein>
<reference evidence="6" key="1">
    <citation type="submission" date="2020-10" db="EMBL/GenBank/DDBJ databases">
        <authorList>
            <person name="Gilroy R."/>
        </authorList>
    </citation>
    <scope>NUCLEOTIDE SEQUENCE</scope>
    <source>
        <strain evidence="6">CHK152-2871</strain>
    </source>
</reference>
<proteinExistence type="inferred from homology"/>
<dbReference type="GO" id="GO:0033281">
    <property type="term" value="C:TAT protein transport complex"/>
    <property type="evidence" value="ECO:0007669"/>
    <property type="project" value="UniProtKB-UniRule"/>
</dbReference>
<evidence type="ECO:0000256" key="2">
    <source>
        <dbReference type="ARBA" id="ARBA00022692"/>
    </source>
</evidence>